<protein>
    <recommendedName>
        <fullName evidence="7">Glutamyl-tRNA(Gln) amidotransferase subunit A, mitochondrial</fullName>
        <shortName evidence="7">Glu-AdT subunit A</shortName>
        <ecNumber evidence="7">6.3.5.7</ecNumber>
    </recommendedName>
</protein>
<keyword evidence="7" id="KW-0496">Mitochondrion</keyword>
<dbReference type="OrthoDB" id="421993at2759"/>
<dbReference type="HAMAP" id="MF_00120">
    <property type="entry name" value="GatA"/>
    <property type="match status" value="1"/>
</dbReference>
<dbReference type="NCBIfam" id="TIGR00132">
    <property type="entry name" value="gatA"/>
    <property type="match status" value="1"/>
</dbReference>
<keyword evidence="4 7" id="KW-0067">ATP-binding</keyword>
<keyword evidence="5 7" id="KW-0648">Protein biosynthesis</keyword>
<dbReference type="GO" id="GO:0070681">
    <property type="term" value="P:glutaminyl-tRNAGln biosynthesis via transamidation"/>
    <property type="evidence" value="ECO:0007669"/>
    <property type="project" value="UniProtKB-UniRule"/>
</dbReference>
<keyword evidence="3 7" id="KW-0547">Nucleotide-binding</keyword>
<evidence type="ECO:0000256" key="7">
    <source>
        <dbReference type="HAMAP-Rule" id="MF_03150"/>
    </source>
</evidence>
<feature type="active site" description="Charge relay system" evidence="7">
    <location>
        <position position="193"/>
    </location>
</feature>
<dbReference type="GO" id="GO:0005739">
    <property type="term" value="C:mitochondrion"/>
    <property type="evidence" value="ECO:0007669"/>
    <property type="project" value="UniProtKB-SubCell"/>
</dbReference>
<evidence type="ECO:0000313" key="10">
    <source>
        <dbReference type="Proteomes" id="UP000789739"/>
    </source>
</evidence>
<dbReference type="InterPro" id="IPR023631">
    <property type="entry name" value="Amidase_dom"/>
</dbReference>
<dbReference type="InterPro" id="IPR036928">
    <property type="entry name" value="AS_sf"/>
</dbReference>
<dbReference type="InterPro" id="IPR000120">
    <property type="entry name" value="Amidase"/>
</dbReference>
<organism evidence="9 10">
    <name type="scientific">Paraglomus brasilianum</name>
    <dbReference type="NCBI Taxonomy" id="144538"/>
    <lineage>
        <taxon>Eukaryota</taxon>
        <taxon>Fungi</taxon>
        <taxon>Fungi incertae sedis</taxon>
        <taxon>Mucoromycota</taxon>
        <taxon>Glomeromycotina</taxon>
        <taxon>Glomeromycetes</taxon>
        <taxon>Paraglomerales</taxon>
        <taxon>Paraglomeraceae</taxon>
        <taxon>Paraglomus</taxon>
    </lineage>
</organism>
<comment type="caution">
    <text evidence="9">The sequence shown here is derived from an EMBL/GenBank/DDBJ whole genome shotgun (WGS) entry which is preliminary data.</text>
</comment>
<dbReference type="PROSITE" id="PS00571">
    <property type="entry name" value="AMIDASES"/>
    <property type="match status" value="1"/>
</dbReference>
<name>A0A9N8Z6K7_9GLOM</name>
<dbReference type="AlphaFoldDB" id="A0A9N8Z6K7"/>
<feature type="domain" description="Amidase" evidence="8">
    <location>
        <begin position="56"/>
        <end position="550"/>
    </location>
</feature>
<dbReference type="Proteomes" id="UP000789739">
    <property type="component" value="Unassembled WGS sequence"/>
</dbReference>
<dbReference type="PANTHER" id="PTHR11895">
    <property type="entry name" value="TRANSAMIDASE"/>
    <property type="match status" value="1"/>
</dbReference>
<evidence type="ECO:0000313" key="9">
    <source>
        <dbReference type="EMBL" id="CAG8479751.1"/>
    </source>
</evidence>
<dbReference type="GO" id="GO:0032543">
    <property type="term" value="P:mitochondrial translation"/>
    <property type="evidence" value="ECO:0007669"/>
    <property type="project" value="UniProtKB-UniRule"/>
</dbReference>
<evidence type="ECO:0000256" key="1">
    <source>
        <dbReference type="ARBA" id="ARBA00008069"/>
    </source>
</evidence>
<evidence type="ECO:0000256" key="4">
    <source>
        <dbReference type="ARBA" id="ARBA00022840"/>
    </source>
</evidence>
<comment type="function">
    <text evidence="7">Allows the formation of correctly charged Gln-tRNA(Gln) through the transamidation of misacylated Glu-tRNA(Gln) in the mitochondria. The reaction takes place in the presence of glutamine and ATP through an activated gamma-phospho-Glu-tRNA(Gln).</text>
</comment>
<comment type="subunit">
    <text evidence="7">Subunit of the heterotrimeric GatCAB amidotransferase (AdT) complex, composed of A, B and C subunits.</text>
</comment>
<evidence type="ECO:0000256" key="2">
    <source>
        <dbReference type="ARBA" id="ARBA00022598"/>
    </source>
</evidence>
<proteinExistence type="inferred from homology"/>
<reference evidence="9" key="1">
    <citation type="submission" date="2021-06" db="EMBL/GenBank/DDBJ databases">
        <authorList>
            <person name="Kallberg Y."/>
            <person name="Tangrot J."/>
            <person name="Rosling A."/>
        </authorList>
    </citation>
    <scope>NUCLEOTIDE SEQUENCE</scope>
    <source>
        <strain evidence="9">BR232B</strain>
    </source>
</reference>
<comment type="similarity">
    <text evidence="1 7">Belongs to the amidase family. GatA subfamily.</text>
</comment>
<dbReference type="GO" id="GO:0050567">
    <property type="term" value="F:glutaminyl-tRNA synthase (glutamine-hydrolyzing) activity"/>
    <property type="evidence" value="ECO:0007669"/>
    <property type="project" value="UniProtKB-UniRule"/>
</dbReference>
<dbReference type="PANTHER" id="PTHR11895:SF7">
    <property type="entry name" value="GLUTAMYL-TRNA(GLN) AMIDOTRANSFERASE SUBUNIT A, MITOCHONDRIAL"/>
    <property type="match status" value="1"/>
</dbReference>
<feature type="active site" description="Acyl-ester intermediate" evidence="7">
    <location>
        <position position="217"/>
    </location>
</feature>
<dbReference type="EC" id="6.3.5.7" evidence="7"/>
<comment type="catalytic activity">
    <reaction evidence="6 7">
        <text>L-glutamyl-tRNA(Gln) + L-glutamine + ATP + H2O = L-glutaminyl-tRNA(Gln) + L-glutamate + ADP + phosphate + H(+)</text>
        <dbReference type="Rhea" id="RHEA:17521"/>
        <dbReference type="Rhea" id="RHEA-COMP:9681"/>
        <dbReference type="Rhea" id="RHEA-COMP:9684"/>
        <dbReference type="ChEBI" id="CHEBI:15377"/>
        <dbReference type="ChEBI" id="CHEBI:15378"/>
        <dbReference type="ChEBI" id="CHEBI:29985"/>
        <dbReference type="ChEBI" id="CHEBI:30616"/>
        <dbReference type="ChEBI" id="CHEBI:43474"/>
        <dbReference type="ChEBI" id="CHEBI:58359"/>
        <dbReference type="ChEBI" id="CHEBI:78520"/>
        <dbReference type="ChEBI" id="CHEBI:78521"/>
        <dbReference type="ChEBI" id="CHEBI:456216"/>
        <dbReference type="EC" id="6.3.5.7"/>
    </reaction>
</comment>
<gene>
    <name evidence="9" type="ORF">PBRASI_LOCUS1512</name>
</gene>
<dbReference type="Gene3D" id="3.90.1300.10">
    <property type="entry name" value="Amidase signature (AS) domain"/>
    <property type="match status" value="1"/>
</dbReference>
<accession>A0A9N8Z6K7</accession>
<keyword evidence="2 7" id="KW-0436">Ligase</keyword>
<dbReference type="InterPro" id="IPR004412">
    <property type="entry name" value="GatA"/>
</dbReference>
<evidence type="ECO:0000256" key="5">
    <source>
        <dbReference type="ARBA" id="ARBA00022917"/>
    </source>
</evidence>
<dbReference type="EMBL" id="CAJVPI010000099">
    <property type="protein sequence ID" value="CAG8479751.1"/>
    <property type="molecule type" value="Genomic_DNA"/>
</dbReference>
<dbReference type="Pfam" id="PF01425">
    <property type="entry name" value="Amidase"/>
    <property type="match status" value="1"/>
</dbReference>
<keyword evidence="10" id="KW-1185">Reference proteome</keyword>
<feature type="active site" description="Charge relay system" evidence="7">
    <location>
        <position position="112"/>
    </location>
</feature>
<evidence type="ECO:0000256" key="6">
    <source>
        <dbReference type="ARBA" id="ARBA00047407"/>
    </source>
</evidence>
<dbReference type="SUPFAM" id="SSF75304">
    <property type="entry name" value="Amidase signature (AS) enzymes"/>
    <property type="match status" value="1"/>
</dbReference>
<dbReference type="InterPro" id="IPR020556">
    <property type="entry name" value="Amidase_CS"/>
</dbReference>
<sequence>MNYSISARTAYAVSCVSRGFQTYSTSTKTVGGRRIWQMSITEVNNLMESGGITPLELVQACTERIKLYDDHVNAFVEISEKDKVRKLAEQSGKRIRDGNKKGPLDGIPIAIKDNFCTSELKTTCASAMLKDFQSPFNATVVELLINSGAIILGKTNMDEFGMGSETIHSHFGKTRNPYHIQDLKDGARIAGGSSGGSAASVASGMCFAALGSDTGGSVRLPASYCGVVGFKPSYGRCSRWGLVAYANSLDTVGILARTVEDARLVYNVLSIYDEKDTTSIPSEIFQQDSSHIPICADNLTNIRVGVPETNFSLLVFEKSCKIDWQSYFVSELDTTIVTLWNKAIDYLNRRGATIIPVSCPSTQYALPAYYILAPAEASSNLARYDGIRYGSRCDNVTETDETLYVATRDEGFGEEVKRRIILGTYTLTEGSYLNCFLQAQKVRQLIQTDFDAVFTKANPLNGLHHTDKKAPDGVDVLITPVTISTAPKITEVTNTEGRNAVEAYVNDVMTIPASLAGIPAISIPFGISPKDGYPVGLQLLAQYGDEQRLLHVASILEEGSDINT</sequence>
<evidence type="ECO:0000256" key="3">
    <source>
        <dbReference type="ARBA" id="ARBA00022741"/>
    </source>
</evidence>
<comment type="subcellular location">
    <subcellularLocation>
        <location evidence="7">Mitochondrion</location>
    </subcellularLocation>
</comment>
<dbReference type="GO" id="GO:0030956">
    <property type="term" value="C:glutamyl-tRNA(Gln) amidotransferase complex"/>
    <property type="evidence" value="ECO:0007669"/>
    <property type="project" value="UniProtKB-UniRule"/>
</dbReference>
<dbReference type="GO" id="GO:0005524">
    <property type="term" value="F:ATP binding"/>
    <property type="evidence" value="ECO:0007669"/>
    <property type="project" value="UniProtKB-KW"/>
</dbReference>
<evidence type="ECO:0000259" key="8">
    <source>
        <dbReference type="Pfam" id="PF01425"/>
    </source>
</evidence>